<evidence type="ECO:0000256" key="7">
    <source>
        <dbReference type="SAM" id="Phobius"/>
    </source>
</evidence>
<feature type="transmembrane region" description="Helical" evidence="7">
    <location>
        <begin position="147"/>
        <end position="164"/>
    </location>
</feature>
<feature type="transmembrane region" description="Helical" evidence="7">
    <location>
        <begin position="120"/>
        <end position="141"/>
    </location>
</feature>
<dbReference type="AlphaFoldDB" id="A0A3D9UYJ1"/>
<keyword evidence="3" id="KW-1003">Cell membrane</keyword>
<sequence>MTAGSLERIPAPALVLAAVVSVQFGGALAATLVPAVGAAGSVALRLTISAIVIAAVVRPRLRGRTRADWGTVILYAGSLAAMNLSFYESLTRLPIGVAVTIEFIGPLTLSAVLSRRLRDFVAVLAAAVGVLLISEALSTPWADLDHTGMFFALLAGVFWAAYIVTGGHTARRFEQLDGLAIALLLGAALLVPVGAFTAGSKLLEPEILAKGFGVAMLSSLIAYSLELVALRRISASVFGVLLSLEPAVAALAGLIVLDQTLGPVQLVGMALVVAASAIIMGSKQPKEPVVTD</sequence>
<feature type="transmembrane region" description="Helical" evidence="7">
    <location>
        <begin position="39"/>
        <end position="57"/>
    </location>
</feature>
<accession>A0A3D9UYJ1</accession>
<feature type="transmembrane region" description="Helical" evidence="7">
    <location>
        <begin position="207"/>
        <end position="225"/>
    </location>
</feature>
<evidence type="ECO:0000259" key="8">
    <source>
        <dbReference type="Pfam" id="PF00892"/>
    </source>
</evidence>
<feature type="domain" description="EamA" evidence="8">
    <location>
        <begin position="147"/>
        <end position="280"/>
    </location>
</feature>
<evidence type="ECO:0000256" key="4">
    <source>
        <dbReference type="ARBA" id="ARBA00022692"/>
    </source>
</evidence>
<reference evidence="9 10" key="1">
    <citation type="submission" date="2018-08" db="EMBL/GenBank/DDBJ databases">
        <title>Sequencing the genomes of 1000 actinobacteria strains.</title>
        <authorList>
            <person name="Klenk H.-P."/>
        </authorList>
    </citation>
    <scope>NUCLEOTIDE SEQUENCE [LARGE SCALE GENOMIC DNA]</scope>
    <source>
        <strain evidence="9 10">DSM 22967</strain>
    </source>
</reference>
<feature type="transmembrane region" description="Helical" evidence="7">
    <location>
        <begin position="237"/>
        <end position="257"/>
    </location>
</feature>
<feature type="transmembrane region" description="Helical" evidence="7">
    <location>
        <begin position="263"/>
        <end position="281"/>
    </location>
</feature>
<keyword evidence="6 7" id="KW-0472">Membrane</keyword>
<name>A0A3D9UYJ1_9MICO</name>
<feature type="transmembrane region" description="Helical" evidence="7">
    <location>
        <begin position="176"/>
        <end position="195"/>
    </location>
</feature>
<evidence type="ECO:0000256" key="3">
    <source>
        <dbReference type="ARBA" id="ARBA00022475"/>
    </source>
</evidence>
<feature type="transmembrane region" description="Helical" evidence="7">
    <location>
        <begin position="69"/>
        <end position="87"/>
    </location>
</feature>
<dbReference type="RefSeq" id="WP_245950169.1">
    <property type="nucleotide sequence ID" value="NZ_QTUA01000001.1"/>
</dbReference>
<proteinExistence type="inferred from homology"/>
<dbReference type="InterPro" id="IPR051258">
    <property type="entry name" value="Diverse_Substrate_Transporter"/>
</dbReference>
<dbReference type="SUPFAM" id="SSF103481">
    <property type="entry name" value="Multidrug resistance efflux transporter EmrE"/>
    <property type="match status" value="1"/>
</dbReference>
<evidence type="ECO:0000313" key="10">
    <source>
        <dbReference type="Proteomes" id="UP000256253"/>
    </source>
</evidence>
<comment type="similarity">
    <text evidence="2">Belongs to the EamA transporter family.</text>
</comment>
<organism evidence="9 10">
    <name type="scientific">Calidifontibacter indicus</name>
    <dbReference type="NCBI Taxonomy" id="419650"/>
    <lineage>
        <taxon>Bacteria</taxon>
        <taxon>Bacillati</taxon>
        <taxon>Actinomycetota</taxon>
        <taxon>Actinomycetes</taxon>
        <taxon>Micrococcales</taxon>
        <taxon>Dermacoccaceae</taxon>
        <taxon>Calidifontibacter</taxon>
    </lineage>
</organism>
<feature type="transmembrane region" description="Helical" evidence="7">
    <location>
        <begin position="93"/>
        <end position="113"/>
    </location>
</feature>
<keyword evidence="4 7" id="KW-0812">Transmembrane</keyword>
<evidence type="ECO:0000256" key="2">
    <source>
        <dbReference type="ARBA" id="ARBA00007362"/>
    </source>
</evidence>
<dbReference type="PANTHER" id="PTHR42920">
    <property type="entry name" value="OS03G0707200 PROTEIN-RELATED"/>
    <property type="match status" value="1"/>
</dbReference>
<comment type="subcellular location">
    <subcellularLocation>
        <location evidence="1">Cell membrane</location>
        <topology evidence="1">Multi-pass membrane protein</topology>
    </subcellularLocation>
</comment>
<dbReference type="EMBL" id="QTUA01000001">
    <property type="protein sequence ID" value="REF31044.1"/>
    <property type="molecule type" value="Genomic_DNA"/>
</dbReference>
<dbReference type="GO" id="GO:0005886">
    <property type="term" value="C:plasma membrane"/>
    <property type="evidence" value="ECO:0007669"/>
    <property type="project" value="UniProtKB-SubCell"/>
</dbReference>
<evidence type="ECO:0000256" key="1">
    <source>
        <dbReference type="ARBA" id="ARBA00004651"/>
    </source>
</evidence>
<dbReference type="Proteomes" id="UP000256253">
    <property type="component" value="Unassembled WGS sequence"/>
</dbReference>
<dbReference type="PANTHER" id="PTHR42920:SF5">
    <property type="entry name" value="EAMA DOMAIN-CONTAINING PROTEIN"/>
    <property type="match status" value="1"/>
</dbReference>
<dbReference type="Pfam" id="PF00892">
    <property type="entry name" value="EamA"/>
    <property type="match status" value="1"/>
</dbReference>
<dbReference type="InterPro" id="IPR037185">
    <property type="entry name" value="EmrE-like"/>
</dbReference>
<keyword evidence="5 7" id="KW-1133">Transmembrane helix</keyword>
<protein>
    <submittedName>
        <fullName evidence="9">Inner membrane transporter RhtA</fullName>
    </submittedName>
</protein>
<evidence type="ECO:0000313" key="9">
    <source>
        <dbReference type="EMBL" id="REF31044.1"/>
    </source>
</evidence>
<evidence type="ECO:0000256" key="5">
    <source>
        <dbReference type="ARBA" id="ARBA00022989"/>
    </source>
</evidence>
<dbReference type="InterPro" id="IPR000620">
    <property type="entry name" value="EamA_dom"/>
</dbReference>
<gene>
    <name evidence="9" type="ORF">DFJ65_2086</name>
</gene>
<keyword evidence="10" id="KW-1185">Reference proteome</keyword>
<evidence type="ECO:0000256" key="6">
    <source>
        <dbReference type="ARBA" id="ARBA00023136"/>
    </source>
</evidence>
<comment type="caution">
    <text evidence="9">The sequence shown here is derived from an EMBL/GenBank/DDBJ whole genome shotgun (WGS) entry which is preliminary data.</text>
</comment>